<keyword evidence="2" id="KW-0472">Membrane</keyword>
<dbReference type="OrthoDB" id="9815569at2"/>
<keyword evidence="1" id="KW-0175">Coiled coil</keyword>
<dbReference type="EMBL" id="ARYK01000006">
    <property type="protein sequence ID" value="KCZ90762.1"/>
    <property type="molecule type" value="Genomic_DNA"/>
</dbReference>
<feature type="transmembrane region" description="Helical" evidence="2">
    <location>
        <begin position="72"/>
        <end position="90"/>
    </location>
</feature>
<dbReference type="STRING" id="1280950.HJO_12961"/>
<organism evidence="3 4">
    <name type="scientific">Hyphomonas johnsonii MHS-2</name>
    <dbReference type="NCBI Taxonomy" id="1280950"/>
    <lineage>
        <taxon>Bacteria</taxon>
        <taxon>Pseudomonadati</taxon>
        <taxon>Pseudomonadota</taxon>
        <taxon>Alphaproteobacteria</taxon>
        <taxon>Hyphomonadales</taxon>
        <taxon>Hyphomonadaceae</taxon>
        <taxon>Hyphomonas</taxon>
    </lineage>
</organism>
<keyword evidence="2" id="KW-1133">Transmembrane helix</keyword>
<feature type="transmembrane region" description="Helical" evidence="2">
    <location>
        <begin position="194"/>
        <end position="219"/>
    </location>
</feature>
<feature type="transmembrane region" description="Helical" evidence="2">
    <location>
        <begin position="157"/>
        <end position="174"/>
    </location>
</feature>
<comment type="caution">
    <text evidence="3">The sequence shown here is derived from an EMBL/GenBank/DDBJ whole genome shotgun (WGS) entry which is preliminary data.</text>
</comment>
<accession>A0A059FJH3</accession>
<dbReference type="AlphaFoldDB" id="A0A059FJH3"/>
<dbReference type="InterPro" id="IPR014470">
    <property type="entry name" value="UCP01500"/>
</dbReference>
<name>A0A059FJH3_9PROT</name>
<proteinExistence type="predicted"/>
<keyword evidence="2" id="KW-0812">Transmembrane</keyword>
<dbReference type="PATRIC" id="fig|1280950.3.peg.2598"/>
<dbReference type="PIRSF" id="PIRSF015000">
    <property type="entry name" value="UCP01500"/>
    <property type="match status" value="1"/>
</dbReference>
<evidence type="ECO:0000313" key="3">
    <source>
        <dbReference type="EMBL" id="KCZ90762.1"/>
    </source>
</evidence>
<keyword evidence="4" id="KW-1185">Reference proteome</keyword>
<gene>
    <name evidence="3" type="ORF">HJO_12961</name>
</gene>
<evidence type="ECO:0008006" key="5">
    <source>
        <dbReference type="Google" id="ProtNLM"/>
    </source>
</evidence>
<evidence type="ECO:0000256" key="2">
    <source>
        <dbReference type="SAM" id="Phobius"/>
    </source>
</evidence>
<reference evidence="3 4" key="1">
    <citation type="journal article" date="2014" name="Antonie Van Leeuwenhoek">
        <title>Hyphomonas beringensis sp. nov. and Hyphomonas chukchiensis sp. nov., isolated from surface seawater of the Bering Sea and Chukchi Sea.</title>
        <authorList>
            <person name="Li C."/>
            <person name="Lai Q."/>
            <person name="Li G."/>
            <person name="Dong C."/>
            <person name="Wang J."/>
            <person name="Liao Y."/>
            <person name="Shao Z."/>
        </authorList>
    </citation>
    <scope>NUCLEOTIDE SEQUENCE [LARGE SCALE GENOMIC DNA]</scope>
    <source>
        <strain evidence="3 4">MHS-2</strain>
    </source>
</reference>
<protein>
    <recommendedName>
        <fullName evidence="5">DUF2270 domain-containing protein</fullName>
    </recommendedName>
</protein>
<dbReference type="Pfam" id="PF10028">
    <property type="entry name" value="DUF2270"/>
    <property type="match status" value="1"/>
</dbReference>
<feature type="coiled-coil region" evidence="1">
    <location>
        <begin position="228"/>
        <end position="255"/>
    </location>
</feature>
<evidence type="ECO:0000313" key="4">
    <source>
        <dbReference type="Proteomes" id="UP000025171"/>
    </source>
</evidence>
<dbReference type="eggNOG" id="COG5530">
    <property type="taxonomic scope" value="Bacteria"/>
</dbReference>
<dbReference type="RefSeq" id="WP_084141984.1">
    <property type="nucleotide sequence ID" value="NZ_ARYK01000006.1"/>
</dbReference>
<sequence length="259" mass="29604">MTEFNDDHDAVDPDGDPPEAICGNKEVGALAHLYRAEVYRSTVWRQRLDQTTNWAVISTGIGLSVAFANAQASPFPIVLVGALCIVFLTLESRRYRFFYVWRFRARVLEIAFYVPMLRGEGARIPLDRGTALSDDYEKPKYRISMIRAVGRRLRRNYGWLFAILGAAYFAKIAIHPTDVDTWTQYMRRAHIGPIPGWLAITGGLVFHATWIGIAVKTWLDERYDKSKMADFLKSREDVNQRANALEREDVQAEMDILGR</sequence>
<evidence type="ECO:0000256" key="1">
    <source>
        <dbReference type="SAM" id="Coils"/>
    </source>
</evidence>
<dbReference type="Proteomes" id="UP000025171">
    <property type="component" value="Unassembled WGS sequence"/>
</dbReference>